<proteinExistence type="predicted"/>
<evidence type="ECO:0000313" key="1">
    <source>
        <dbReference type="EMBL" id="CAG8591116.1"/>
    </source>
</evidence>
<sequence>MISLTGFSDCVYDSNWMFVKTNFDENNIQRSLKQPNSTNSVRALKNLCIGLLNKLEKSTYCLIYLGDTAKAA</sequence>
<organism evidence="1 2">
    <name type="scientific">Racocetra persica</name>
    <dbReference type="NCBI Taxonomy" id="160502"/>
    <lineage>
        <taxon>Eukaryota</taxon>
        <taxon>Fungi</taxon>
        <taxon>Fungi incertae sedis</taxon>
        <taxon>Mucoromycota</taxon>
        <taxon>Glomeromycotina</taxon>
        <taxon>Glomeromycetes</taxon>
        <taxon>Diversisporales</taxon>
        <taxon>Gigasporaceae</taxon>
        <taxon>Racocetra</taxon>
    </lineage>
</organism>
<reference evidence="1" key="1">
    <citation type="submission" date="2021-06" db="EMBL/GenBank/DDBJ databases">
        <authorList>
            <person name="Kallberg Y."/>
            <person name="Tangrot J."/>
            <person name="Rosling A."/>
        </authorList>
    </citation>
    <scope>NUCLEOTIDE SEQUENCE</scope>
    <source>
        <strain evidence="1">MA461A</strain>
    </source>
</reference>
<dbReference type="Proteomes" id="UP000789920">
    <property type="component" value="Unassembled WGS sequence"/>
</dbReference>
<comment type="caution">
    <text evidence="1">The sequence shown here is derived from an EMBL/GenBank/DDBJ whole genome shotgun (WGS) entry which is preliminary data.</text>
</comment>
<evidence type="ECO:0000313" key="2">
    <source>
        <dbReference type="Proteomes" id="UP000789920"/>
    </source>
</evidence>
<gene>
    <name evidence="1" type="ORF">RPERSI_LOCUS5539</name>
</gene>
<accession>A0ACA9MHZ7</accession>
<protein>
    <submittedName>
        <fullName evidence="1">34041_t:CDS:1</fullName>
    </submittedName>
</protein>
<dbReference type="EMBL" id="CAJVQC010008322">
    <property type="protein sequence ID" value="CAG8591116.1"/>
    <property type="molecule type" value="Genomic_DNA"/>
</dbReference>
<keyword evidence="2" id="KW-1185">Reference proteome</keyword>
<name>A0ACA9MHZ7_9GLOM</name>